<dbReference type="OrthoDB" id="3404294at2"/>
<keyword evidence="2" id="KW-0378">Hydrolase</keyword>
<dbReference type="Pfam" id="PF00293">
    <property type="entry name" value="NUDIX"/>
    <property type="match status" value="1"/>
</dbReference>
<dbReference type="RefSeq" id="WP_139987252.1">
    <property type="nucleotide sequence ID" value="NZ_VENP01000042.1"/>
</dbReference>
<dbReference type="PANTHER" id="PTHR43046">
    <property type="entry name" value="GDP-MANNOSE MANNOSYL HYDROLASE"/>
    <property type="match status" value="1"/>
</dbReference>
<evidence type="ECO:0000256" key="1">
    <source>
        <dbReference type="ARBA" id="ARBA00001946"/>
    </source>
</evidence>
<evidence type="ECO:0000259" key="3">
    <source>
        <dbReference type="PROSITE" id="PS51462"/>
    </source>
</evidence>
<organism evidence="4 5">
    <name type="scientific">Miniimonas arenae</name>
    <dbReference type="NCBI Taxonomy" id="676201"/>
    <lineage>
        <taxon>Bacteria</taxon>
        <taxon>Bacillati</taxon>
        <taxon>Actinomycetota</taxon>
        <taxon>Actinomycetes</taxon>
        <taxon>Micrococcales</taxon>
        <taxon>Beutenbergiaceae</taxon>
        <taxon>Miniimonas</taxon>
    </lineage>
</organism>
<dbReference type="InterPro" id="IPR015797">
    <property type="entry name" value="NUDIX_hydrolase-like_dom_sf"/>
</dbReference>
<name>A0A5C5B985_9MICO</name>
<proteinExistence type="predicted"/>
<dbReference type="InterPro" id="IPR000086">
    <property type="entry name" value="NUDIX_hydrolase_dom"/>
</dbReference>
<comment type="cofactor">
    <cofactor evidence="1">
        <name>Mg(2+)</name>
        <dbReference type="ChEBI" id="CHEBI:18420"/>
    </cofactor>
</comment>
<accession>A0A5C5B985</accession>
<dbReference type="GO" id="GO:0016787">
    <property type="term" value="F:hydrolase activity"/>
    <property type="evidence" value="ECO:0007669"/>
    <property type="project" value="UniProtKB-KW"/>
</dbReference>
<feature type="domain" description="Nudix hydrolase" evidence="3">
    <location>
        <begin position="27"/>
        <end position="163"/>
    </location>
</feature>
<evidence type="ECO:0000256" key="2">
    <source>
        <dbReference type="ARBA" id="ARBA00022801"/>
    </source>
</evidence>
<dbReference type="AlphaFoldDB" id="A0A5C5B985"/>
<sequence>MSLPPRAGHRDPNDAWVDCACGRRHWGLAGAAGLLLVDGSTAPDGEPRVALQLRAAWSHHGGTWGLPGGAVQTGEDALTAARREAREEAAIPPDAGAPAAVRVLDHGTWRYTTLVARVHGPAPELHPLDGESADLRWVPVDEVAGLDLLPAFGEAWPALRRLVEARPTLLVDAANVVGARPDGWWRDRAGATERLLTSLAGGRRELAAGAWLPGTWFDLDADGVRPDVHVVTEGQGNPAAPPDGELTVHRAPGSGDDAIVALAGRLLEAGADPLLVATADRGLRARLPATARTLGPGALRETLERG</sequence>
<gene>
    <name evidence="4" type="ORF">FH969_10910</name>
</gene>
<reference evidence="4 5" key="1">
    <citation type="submission" date="2019-06" db="EMBL/GenBank/DDBJ databases">
        <title>Draft genome sequence of Miniimonas arenae KCTC 19750T isolated from sea sand.</title>
        <authorList>
            <person name="Park S.-J."/>
        </authorList>
    </citation>
    <scope>NUCLEOTIDE SEQUENCE [LARGE SCALE GENOMIC DNA]</scope>
    <source>
        <strain evidence="4 5">KCTC 19750</strain>
    </source>
</reference>
<dbReference type="Gene3D" id="3.90.79.10">
    <property type="entry name" value="Nucleoside Triphosphate Pyrophosphohydrolase"/>
    <property type="match status" value="1"/>
</dbReference>
<dbReference type="PANTHER" id="PTHR43046:SF2">
    <property type="entry name" value="8-OXO-DGTP DIPHOSPHATASE-RELATED"/>
    <property type="match status" value="1"/>
</dbReference>
<dbReference type="EMBL" id="VENP01000042">
    <property type="protein sequence ID" value="TNU73523.1"/>
    <property type="molecule type" value="Genomic_DNA"/>
</dbReference>
<evidence type="ECO:0000313" key="4">
    <source>
        <dbReference type="EMBL" id="TNU73523.1"/>
    </source>
</evidence>
<dbReference type="Proteomes" id="UP000313849">
    <property type="component" value="Unassembled WGS sequence"/>
</dbReference>
<dbReference type="SUPFAM" id="SSF55811">
    <property type="entry name" value="Nudix"/>
    <property type="match status" value="1"/>
</dbReference>
<comment type="caution">
    <text evidence="4">The sequence shown here is derived from an EMBL/GenBank/DDBJ whole genome shotgun (WGS) entry which is preliminary data.</text>
</comment>
<evidence type="ECO:0000313" key="5">
    <source>
        <dbReference type="Proteomes" id="UP000313849"/>
    </source>
</evidence>
<dbReference type="PROSITE" id="PS51462">
    <property type="entry name" value="NUDIX"/>
    <property type="match status" value="1"/>
</dbReference>
<keyword evidence="5" id="KW-1185">Reference proteome</keyword>
<protein>
    <submittedName>
        <fullName evidence="4">NUDIX domain-containing protein</fullName>
    </submittedName>
</protein>